<feature type="domain" description="PX" evidence="5">
    <location>
        <begin position="769"/>
        <end position="889"/>
    </location>
</feature>
<dbReference type="AlphaFoldDB" id="A0A1E4S9D1"/>
<dbReference type="Pfam" id="PF02194">
    <property type="entry name" value="PXA"/>
    <property type="match status" value="1"/>
</dbReference>
<dbReference type="RefSeq" id="XP_020073142.1">
    <property type="nucleotide sequence ID" value="XM_020214042.1"/>
</dbReference>
<proteinExistence type="inferred from homology"/>
<gene>
    <name evidence="7" type="ORF">CYBJADRAFT_165435</name>
</gene>
<evidence type="ECO:0000259" key="6">
    <source>
        <dbReference type="PROSITE" id="PS51207"/>
    </source>
</evidence>
<dbReference type="InterPro" id="IPR036871">
    <property type="entry name" value="PX_dom_sf"/>
</dbReference>
<keyword evidence="3" id="KW-0812">Transmembrane</keyword>
<feature type="region of interest" description="Disordered" evidence="2">
    <location>
        <begin position="627"/>
        <end position="653"/>
    </location>
</feature>
<dbReference type="STRING" id="983966.A0A1E4S9D1"/>
<dbReference type="InterPro" id="IPR044926">
    <property type="entry name" value="RGS_subdomain_2"/>
</dbReference>
<reference evidence="7 8" key="1">
    <citation type="journal article" date="2016" name="Proc. Natl. Acad. Sci. U.S.A.">
        <title>Comparative genomics of biotechnologically important yeasts.</title>
        <authorList>
            <person name="Riley R."/>
            <person name="Haridas S."/>
            <person name="Wolfe K.H."/>
            <person name="Lopes M.R."/>
            <person name="Hittinger C.T."/>
            <person name="Goeker M."/>
            <person name="Salamov A.A."/>
            <person name="Wisecaver J.H."/>
            <person name="Long T.M."/>
            <person name="Calvey C.H."/>
            <person name="Aerts A.L."/>
            <person name="Barry K.W."/>
            <person name="Choi C."/>
            <person name="Clum A."/>
            <person name="Coughlan A.Y."/>
            <person name="Deshpande S."/>
            <person name="Douglass A.P."/>
            <person name="Hanson S.J."/>
            <person name="Klenk H.-P."/>
            <person name="LaButti K.M."/>
            <person name="Lapidus A."/>
            <person name="Lindquist E.A."/>
            <person name="Lipzen A.M."/>
            <person name="Meier-Kolthoff J.P."/>
            <person name="Ohm R.A."/>
            <person name="Otillar R.P."/>
            <person name="Pangilinan J.L."/>
            <person name="Peng Y."/>
            <person name="Rokas A."/>
            <person name="Rosa C.A."/>
            <person name="Scheuner C."/>
            <person name="Sibirny A.A."/>
            <person name="Slot J.C."/>
            <person name="Stielow J.B."/>
            <person name="Sun H."/>
            <person name="Kurtzman C.P."/>
            <person name="Blackwell M."/>
            <person name="Grigoriev I.V."/>
            <person name="Jeffries T.W."/>
        </authorList>
    </citation>
    <scope>NUCLEOTIDE SEQUENCE [LARGE SCALE GENOMIC DNA]</scope>
    <source>
        <strain evidence="8">ATCC 18201 / CBS 1600 / BCRC 20928 / JCM 3617 / NBRC 0987 / NRRL Y-1542</strain>
    </source>
</reference>
<evidence type="ECO:0000313" key="8">
    <source>
        <dbReference type="Proteomes" id="UP000094389"/>
    </source>
</evidence>
<evidence type="ECO:0000259" key="4">
    <source>
        <dbReference type="PROSITE" id="PS50132"/>
    </source>
</evidence>
<name>A0A1E4S9D1_CYBJN</name>
<dbReference type="Pfam" id="PF08628">
    <property type="entry name" value="Nexin_C"/>
    <property type="match status" value="1"/>
</dbReference>
<dbReference type="SUPFAM" id="SSF48097">
    <property type="entry name" value="Regulator of G-protein signaling, RGS"/>
    <property type="match status" value="1"/>
</dbReference>
<dbReference type="InterPro" id="IPR003114">
    <property type="entry name" value="Phox_assoc"/>
</dbReference>
<dbReference type="GeneID" id="30988438"/>
<dbReference type="PANTHER" id="PTHR22775">
    <property type="entry name" value="SORTING NEXIN"/>
    <property type="match status" value="1"/>
</dbReference>
<evidence type="ECO:0008006" key="9">
    <source>
        <dbReference type="Google" id="ProtNLM"/>
    </source>
</evidence>
<evidence type="ECO:0000313" key="7">
    <source>
        <dbReference type="EMBL" id="ODV76103.1"/>
    </source>
</evidence>
<feature type="compositionally biased region" description="Basic and acidic residues" evidence="2">
    <location>
        <begin position="636"/>
        <end position="648"/>
    </location>
</feature>
<dbReference type="GO" id="GO:0035091">
    <property type="term" value="F:phosphatidylinositol binding"/>
    <property type="evidence" value="ECO:0007669"/>
    <property type="project" value="InterPro"/>
</dbReference>
<dbReference type="SUPFAM" id="SSF64268">
    <property type="entry name" value="PX domain"/>
    <property type="match status" value="1"/>
</dbReference>
<evidence type="ECO:0000256" key="2">
    <source>
        <dbReference type="SAM" id="MobiDB-lite"/>
    </source>
</evidence>
<dbReference type="PANTHER" id="PTHR22775:SF3">
    <property type="entry name" value="SORTING NEXIN-13"/>
    <property type="match status" value="1"/>
</dbReference>
<dbReference type="InterPro" id="IPR016137">
    <property type="entry name" value="RGS"/>
</dbReference>
<evidence type="ECO:0000259" key="5">
    <source>
        <dbReference type="PROSITE" id="PS50195"/>
    </source>
</evidence>
<accession>A0A1E4S9D1</accession>
<keyword evidence="3" id="KW-0472">Membrane</keyword>
<feature type="region of interest" description="Disordered" evidence="2">
    <location>
        <begin position="1"/>
        <end position="23"/>
    </location>
</feature>
<keyword evidence="3" id="KW-1133">Transmembrane helix</keyword>
<dbReference type="SMART" id="SM00315">
    <property type="entry name" value="RGS"/>
    <property type="match status" value="1"/>
</dbReference>
<evidence type="ECO:0000256" key="3">
    <source>
        <dbReference type="SAM" id="Phobius"/>
    </source>
</evidence>
<dbReference type="Gene3D" id="3.30.1520.10">
    <property type="entry name" value="Phox-like domain"/>
    <property type="match status" value="1"/>
</dbReference>
<organism evidence="7 8">
    <name type="scientific">Cyberlindnera jadinii (strain ATCC 18201 / CBS 1600 / BCRC 20928 / JCM 3617 / NBRC 0987 / NRRL Y-1542)</name>
    <name type="common">Torula yeast</name>
    <name type="synonym">Candida utilis</name>
    <dbReference type="NCBI Taxonomy" id="983966"/>
    <lineage>
        <taxon>Eukaryota</taxon>
        <taxon>Fungi</taxon>
        <taxon>Dikarya</taxon>
        <taxon>Ascomycota</taxon>
        <taxon>Saccharomycotina</taxon>
        <taxon>Saccharomycetes</taxon>
        <taxon>Phaffomycetales</taxon>
        <taxon>Phaffomycetaceae</taxon>
        <taxon>Cyberlindnera</taxon>
    </lineage>
</organism>
<dbReference type="PROSITE" id="PS51207">
    <property type="entry name" value="PXA"/>
    <property type="match status" value="1"/>
</dbReference>
<dbReference type="PROSITE" id="PS50132">
    <property type="entry name" value="RGS"/>
    <property type="match status" value="1"/>
</dbReference>
<dbReference type="SMART" id="SM00313">
    <property type="entry name" value="PXA"/>
    <property type="match status" value="1"/>
</dbReference>
<dbReference type="InterPro" id="IPR013937">
    <property type="entry name" value="Sorting_nexin_C"/>
</dbReference>
<dbReference type="PROSITE" id="PS50195">
    <property type="entry name" value="PX"/>
    <property type="match status" value="1"/>
</dbReference>
<sequence length="1104" mass="127710">MDSEETSIDRIKETGTQESDDPATQWSKSQMTVLILCCLFFIKVILPFISLVLLFSSAMLVMLAASIVFVRLPKYEEAHIRTQFPRFKFTRTEHWNKEIELITAQAGFDDDSSRSKFHQSLDPLVNYITKDFISSWFESVSNDDTFPSEVRSQLKYTFSKLEARATKVDWSTFLVVIITPLLTRHYSNYHCAEDNVLSDTIQLGSRDLNILIAKEYNNISKLSQFISFTSFDNDHEKKLYARDRVMKISQYILPSSELGSDPVRVLIREILTNAVFCPVLNILSDSDFWNQTIVKVVSSTLQDRTKVREVRDAIDKQYNSPHTIKPKQAYKGPLFQQRVKPDMTSSEFHRYMKLIEKTDSLSSLQQLKYYNAVQISRTHMIQSNSPKFLKYKKRLDIVKVTVDKMIETLDACSKDGDTRKSTLQQYDLDSFISKLSLFQILSNPTSLSFFMEFIEQRSRSVLLQYWIAVNSIRDPLEDPRNADYEEELSSSVDMCGEEDIKTIFTRFFSDKLLRIKPDIFNEVEAFVNGNERSLETYVKVRKIILMLQLEVFHRMEERDLPDFKGSELFLKLLTNESFEQSLVNEVDAPHDDITEHDILVPNSDEDERSLLELENALTDILSKPGEGSIFSSSSNDDSRNQQDLKSDLFGDQSNGFLSEKPLFNDEDDVDSTADLESQTDLRVDPQFFSVSHDALNLKEEISRLETEIEKLRQQSEMLDPLILKSELTNNANELRILRKSKMSFDQEIDSKELMKQQLIVQENENSLYGRTKVRIKSWVKSHDNGRDYVLYIIEVERDHTLEGKPATSWMIARRFNQFYQMNEALKREYPEIEAITFPKKKIVLKFQQRSVLEERKKQLEEYITRLLENPKVCQNKEFRKFLTNDDYNLSNEMDSGISTPAKAVVDAANTRSSSFTNIAAEASFINDTEQTDDLRRELETFESDRTRGKSFLKPIVELFIALFPMNSTNSWLRGRAIIVILQKLLGNTIEKYIKDQIVALTSEEKLIELSSLLTDTLWPSGEFMKSGEVRTTIDKHRTKREAKHLLETLTVDTLSTFVGQSSSKTAAGRIYGMLQNDLLNLSLTYDILDKTFEALFPELNLTET</sequence>
<protein>
    <recommendedName>
        <fullName evidence="9">MDM1 protein</fullName>
    </recommendedName>
</protein>
<feature type="domain" description="PXA" evidence="6">
    <location>
        <begin position="114"/>
        <end position="301"/>
    </location>
</feature>
<feature type="domain" description="RGS" evidence="4">
    <location>
        <begin position="436"/>
        <end position="573"/>
    </location>
</feature>
<dbReference type="SMART" id="SM00312">
    <property type="entry name" value="PX"/>
    <property type="match status" value="1"/>
</dbReference>
<evidence type="ECO:0000256" key="1">
    <source>
        <dbReference type="ARBA" id="ARBA00010883"/>
    </source>
</evidence>
<dbReference type="Pfam" id="PF00787">
    <property type="entry name" value="PX"/>
    <property type="match status" value="1"/>
</dbReference>
<dbReference type="OMA" id="AMYVVEV"/>
<dbReference type="InterPro" id="IPR001683">
    <property type="entry name" value="PX_dom"/>
</dbReference>
<dbReference type="OrthoDB" id="120967at2759"/>
<feature type="transmembrane region" description="Helical" evidence="3">
    <location>
        <begin position="29"/>
        <end position="46"/>
    </location>
</feature>
<dbReference type="InterPro" id="IPR036305">
    <property type="entry name" value="RGS_sf"/>
</dbReference>
<dbReference type="Pfam" id="PF00615">
    <property type="entry name" value="RGS"/>
    <property type="match status" value="1"/>
</dbReference>
<dbReference type="EMBL" id="KV453925">
    <property type="protein sequence ID" value="ODV76103.1"/>
    <property type="molecule type" value="Genomic_DNA"/>
</dbReference>
<dbReference type="Gene3D" id="1.10.167.10">
    <property type="entry name" value="Regulator of G-protein Signalling 4, domain 2"/>
    <property type="match status" value="1"/>
</dbReference>
<keyword evidence="8" id="KW-1185">Reference proteome</keyword>
<comment type="similarity">
    <text evidence="1">Belongs to the sorting nexin family.</text>
</comment>
<dbReference type="Proteomes" id="UP000094389">
    <property type="component" value="Unassembled WGS sequence"/>
</dbReference>